<dbReference type="InterPro" id="IPR019734">
    <property type="entry name" value="TPR_rpt"/>
</dbReference>
<dbReference type="PANTHER" id="PTHR10098">
    <property type="entry name" value="RAPSYN-RELATED"/>
    <property type="match status" value="1"/>
</dbReference>
<dbReference type="InterPro" id="IPR024983">
    <property type="entry name" value="CHAT_dom"/>
</dbReference>
<dbReference type="InterPro" id="IPR011990">
    <property type="entry name" value="TPR-like_helical_dom_sf"/>
</dbReference>
<dbReference type="Pfam" id="PF13176">
    <property type="entry name" value="TPR_7"/>
    <property type="match status" value="1"/>
</dbReference>
<keyword evidence="5" id="KW-1185">Reference proteome</keyword>
<evidence type="ECO:0000259" key="3">
    <source>
        <dbReference type="Pfam" id="PF12770"/>
    </source>
</evidence>
<keyword evidence="2" id="KW-0732">Signal</keyword>
<name>A0A6H1U0D6_9CYAN</name>
<dbReference type="AlphaFoldDB" id="A0A6H1U0D6"/>
<feature type="domain" description="CHAT" evidence="3">
    <location>
        <begin position="580"/>
        <end position="844"/>
    </location>
</feature>
<dbReference type="InterPro" id="IPR011717">
    <property type="entry name" value="TPR-4"/>
</dbReference>
<dbReference type="Pfam" id="PF12770">
    <property type="entry name" value="CHAT"/>
    <property type="match status" value="1"/>
</dbReference>
<dbReference type="Proteomes" id="UP000500857">
    <property type="component" value="Chromosome"/>
</dbReference>
<proteinExistence type="predicted"/>
<feature type="coiled-coil region" evidence="1">
    <location>
        <begin position="178"/>
        <end position="205"/>
    </location>
</feature>
<dbReference type="RefSeq" id="WP_168569234.1">
    <property type="nucleotide sequence ID" value="NZ_CP051167.1"/>
</dbReference>
<evidence type="ECO:0000313" key="4">
    <source>
        <dbReference type="EMBL" id="QIZ71079.1"/>
    </source>
</evidence>
<evidence type="ECO:0000256" key="2">
    <source>
        <dbReference type="SAM" id="SignalP"/>
    </source>
</evidence>
<dbReference type="PANTHER" id="PTHR10098:SF112">
    <property type="entry name" value="SLR0380 PROTEIN"/>
    <property type="match status" value="1"/>
</dbReference>
<accession>A0A6H1U0D6</accession>
<protein>
    <submittedName>
        <fullName evidence="4">CHAT domain-containing protein</fullName>
    </submittedName>
</protein>
<dbReference type="SMART" id="SM00028">
    <property type="entry name" value="TPR"/>
    <property type="match status" value="6"/>
</dbReference>
<dbReference type="SUPFAM" id="SSF48452">
    <property type="entry name" value="TPR-like"/>
    <property type="match status" value="2"/>
</dbReference>
<feature type="signal peptide" evidence="2">
    <location>
        <begin position="1"/>
        <end position="21"/>
    </location>
</feature>
<dbReference type="KEGG" id="oxy:HCG48_11270"/>
<dbReference type="EMBL" id="CP051167">
    <property type="protein sequence ID" value="QIZ71079.1"/>
    <property type="molecule type" value="Genomic_DNA"/>
</dbReference>
<dbReference type="Gene3D" id="1.25.40.10">
    <property type="entry name" value="Tetratricopeptide repeat domain"/>
    <property type="match status" value="3"/>
</dbReference>
<evidence type="ECO:0000313" key="5">
    <source>
        <dbReference type="Proteomes" id="UP000500857"/>
    </source>
</evidence>
<evidence type="ECO:0000256" key="1">
    <source>
        <dbReference type="SAM" id="Coils"/>
    </source>
</evidence>
<feature type="chain" id="PRO_5026181421" evidence="2">
    <location>
        <begin position="22"/>
        <end position="847"/>
    </location>
</feature>
<reference evidence="4 5" key="1">
    <citation type="submission" date="2020-04" db="EMBL/GenBank/DDBJ databases">
        <authorList>
            <person name="Basu S."/>
            <person name="Maruthanayagam V."/>
            <person name="Chakraborty S."/>
            <person name="Pramanik A."/>
            <person name="Mukherjee J."/>
            <person name="Brink B."/>
        </authorList>
    </citation>
    <scope>NUCLEOTIDE SEQUENCE [LARGE SCALE GENOMIC DNA]</scope>
    <source>
        <strain evidence="4 5">AP17</strain>
    </source>
</reference>
<keyword evidence="1" id="KW-0175">Coiled coil</keyword>
<gene>
    <name evidence="4" type="ORF">HCG48_11270</name>
</gene>
<dbReference type="GO" id="GO:0042802">
    <property type="term" value="F:identical protein binding"/>
    <property type="evidence" value="ECO:0007669"/>
    <property type="project" value="InterPro"/>
</dbReference>
<dbReference type="Pfam" id="PF07721">
    <property type="entry name" value="TPR_4"/>
    <property type="match status" value="1"/>
</dbReference>
<sequence>MRVPRWFLFIVLFLMSSIAIAPIQTATFARHPTSVGPPETIAAPIDRDRLDLGRQLYETGQIDAAIEVWERVAREGNSRDAALAYSALAIAYYDAGQVDAAERSLAQGADLLPQVGDSFVRARWLQTRGTLEFHRGNPQAALDTWDEAIAIYREIGDRDGAIAVTIDRAQALQALGLYRQAQKSLEHLERQLENSANSLLKASTLRSLGAVLQVVGDRDRAEAVLTTSLHLAQQFDDPIAEAESLFQLGNNARLQQQTDAAIAFYDRAATTSPIRLLQVQARLNQLNLLVASDRQEAAIALIPSIIGAFDELPRSRSLIYARVNFAETAMQTATWEYPVDPREIAAILARGIDEARQIGDRRAEAYALGHLGVLYERQGQYSEAIALTRQGLQWASTSDAADLAASWHAQHGRLLAATGQSEEAIVAYEQAVQALESLRQDLVAVHSDVRFSFRERVEPIYRAYVSLLLENVDRLPLAKQQVRLQKSRQAIEALQLRELENFFREACKTYQLQPIEDIDPQAALIYPIVLENRIDVIVSLPGQPLAHYATSVSFEERKEVFGDTFAALNPVFPIFRIIQPARQLYDWLIRPAEPLLEQANIQTLVFVLDGFLRNLPMSALYDGEQFLIEKYRIALTPGLQLLELPSQLSQNRAMLTGGLAEARQGFSALPGVAVEIRALDSLLSPKILLNEEFTKASLSQSLESNLFSIVHLATHGQFSSEAEQTFLLTWNDRIQVKDLDKILQEQRDRAPIELLVLSACQTAFGDDRAALGLAGVAVRSGARSTLATLWSVQDRSTAELMAQFYRLLKEGFTKGEALRQAQLFLLKQEQYRHPYYWSPFVLVGHWQ</sequence>
<organism evidence="4 5">
    <name type="scientific">Oxynema aestuarii AP17</name>
    <dbReference type="NCBI Taxonomy" id="2064643"/>
    <lineage>
        <taxon>Bacteria</taxon>
        <taxon>Bacillati</taxon>
        <taxon>Cyanobacteriota</taxon>
        <taxon>Cyanophyceae</taxon>
        <taxon>Oscillatoriophycideae</taxon>
        <taxon>Oscillatoriales</taxon>
        <taxon>Oscillatoriaceae</taxon>
        <taxon>Oxynema</taxon>
        <taxon>Oxynema aestuarii</taxon>
    </lineage>
</organism>